<dbReference type="OrthoDB" id="1450320at2"/>
<dbReference type="Proteomes" id="UP000236738">
    <property type="component" value="Unassembled WGS sequence"/>
</dbReference>
<dbReference type="EMBL" id="FNUS01000006">
    <property type="protein sequence ID" value="SEG51282.1"/>
    <property type="molecule type" value="Genomic_DNA"/>
</dbReference>
<gene>
    <name evidence="2" type="ORF">SAMN05421847_2582</name>
</gene>
<sequence>MKKILLLFTIFTIVSCSKVKPEGPIETHEIKLADFNQVDLKGKFRVFFIHSQKNFVAVETNPNFYKNLDINVKDNVLDIHEKRETQDLDFYNISIYSKSQLNQAKLADSVEFNISGEIKSPDFKLNLKNSAKFIGAVNSAKVALDMTDKSRANLMGKSNQAFVKISDTASLIAPYWIINDLKINSDKGNYSELNIKNKISGEVKNTATFNYYGSPVSAFKIEKTATVQNKELQ</sequence>
<evidence type="ECO:0000313" key="3">
    <source>
        <dbReference type="Proteomes" id="UP000236738"/>
    </source>
</evidence>
<dbReference type="Pfam" id="PF10988">
    <property type="entry name" value="DUF2807"/>
    <property type="match status" value="1"/>
</dbReference>
<accession>A0A1H6AS82</accession>
<feature type="domain" description="Putative auto-transporter adhesin head GIN" evidence="1">
    <location>
        <begin position="34"/>
        <end position="215"/>
    </location>
</feature>
<dbReference type="AlphaFoldDB" id="A0A1H6AS82"/>
<proteinExistence type="predicted"/>
<dbReference type="Gene3D" id="2.160.20.120">
    <property type="match status" value="1"/>
</dbReference>
<dbReference type="PROSITE" id="PS51257">
    <property type="entry name" value="PROKAR_LIPOPROTEIN"/>
    <property type="match status" value="1"/>
</dbReference>
<dbReference type="RefSeq" id="WP_103914432.1">
    <property type="nucleotide sequence ID" value="NZ_FNUS01000006.1"/>
</dbReference>
<evidence type="ECO:0000259" key="1">
    <source>
        <dbReference type="Pfam" id="PF10988"/>
    </source>
</evidence>
<evidence type="ECO:0000313" key="2">
    <source>
        <dbReference type="EMBL" id="SEG51282.1"/>
    </source>
</evidence>
<dbReference type="InterPro" id="IPR021255">
    <property type="entry name" value="DUF2807"/>
</dbReference>
<protein>
    <submittedName>
        <fullName evidence="2">Putative auto-transporter adhesin, head GIN domain</fullName>
    </submittedName>
</protein>
<name>A0A1H6AS82_9FLAO</name>
<reference evidence="3" key="1">
    <citation type="submission" date="2016-10" db="EMBL/GenBank/DDBJ databases">
        <authorList>
            <person name="Varghese N."/>
            <person name="Submissions S."/>
        </authorList>
    </citation>
    <scope>NUCLEOTIDE SEQUENCE [LARGE SCALE GENOMIC DNA]</scope>
    <source>
        <strain evidence="3">DSM 21580</strain>
    </source>
</reference>
<keyword evidence="3" id="KW-1185">Reference proteome</keyword>
<organism evidence="2 3">
    <name type="scientific">Halpernia humi</name>
    <dbReference type="NCBI Taxonomy" id="493375"/>
    <lineage>
        <taxon>Bacteria</taxon>
        <taxon>Pseudomonadati</taxon>
        <taxon>Bacteroidota</taxon>
        <taxon>Flavobacteriia</taxon>
        <taxon>Flavobacteriales</taxon>
        <taxon>Weeksellaceae</taxon>
        <taxon>Chryseobacterium group</taxon>
        <taxon>Halpernia</taxon>
    </lineage>
</organism>